<evidence type="ECO:0000256" key="4">
    <source>
        <dbReference type="ARBA" id="ARBA00023235"/>
    </source>
</evidence>
<dbReference type="PANTHER" id="PTHR43246">
    <property type="entry name" value="PEPTIDYL-PROLYL CIS-TRANS ISOMERASE CYP38, CHLOROPLASTIC"/>
    <property type="match status" value="1"/>
</dbReference>
<protein>
    <recommendedName>
        <fullName evidence="5">Peptidyl-prolyl cis-trans isomerase</fullName>
        <shortName evidence="5">PPIase</shortName>
        <ecNumber evidence="5">5.2.1.8</ecNumber>
    </recommendedName>
</protein>
<comment type="catalytic activity">
    <reaction evidence="5">
        <text>[protein]-peptidylproline (omega=180) = [protein]-peptidylproline (omega=0)</text>
        <dbReference type="Rhea" id="RHEA:16237"/>
        <dbReference type="Rhea" id="RHEA-COMP:10747"/>
        <dbReference type="Rhea" id="RHEA-COMP:10748"/>
        <dbReference type="ChEBI" id="CHEBI:83833"/>
        <dbReference type="ChEBI" id="CHEBI:83834"/>
        <dbReference type="EC" id="5.2.1.8"/>
    </reaction>
</comment>
<evidence type="ECO:0000259" key="6">
    <source>
        <dbReference type="PROSITE" id="PS50072"/>
    </source>
</evidence>
<organism evidence="7 8">
    <name type="scientific">Natronospirillum operosum</name>
    <dbReference type="NCBI Taxonomy" id="2759953"/>
    <lineage>
        <taxon>Bacteria</taxon>
        <taxon>Pseudomonadati</taxon>
        <taxon>Pseudomonadota</taxon>
        <taxon>Gammaproteobacteria</taxon>
        <taxon>Oceanospirillales</taxon>
        <taxon>Natronospirillaceae</taxon>
        <taxon>Natronospirillum</taxon>
    </lineage>
</organism>
<dbReference type="PROSITE" id="PS00170">
    <property type="entry name" value="CSA_PPIASE_1"/>
    <property type="match status" value="1"/>
</dbReference>
<proteinExistence type="inferred from homology"/>
<gene>
    <name evidence="7" type="ORF">E4656_03885</name>
</gene>
<reference evidence="7 8" key="1">
    <citation type="submission" date="2019-04" db="EMBL/GenBank/DDBJ databases">
        <title>Natronospirillum operosus gen. nov., sp. nov., a haloalkaliphilic satellite isolated from decaying biomass of laboratory culture of cyanobacterium Geitlerinema sp. and proposal of Natronospirillaceae fam. nov. and Saccharospirillaceae fam. nov.</title>
        <authorList>
            <person name="Kevbrin V."/>
            <person name="Boltyanskaya Y."/>
            <person name="Koziaeva V."/>
            <person name="Grouzdev D.S."/>
            <person name="Park M."/>
            <person name="Cho J."/>
        </authorList>
    </citation>
    <scope>NUCLEOTIDE SEQUENCE [LARGE SCALE GENOMIC DNA]</scope>
    <source>
        <strain evidence="7 8">G-116</strain>
    </source>
</reference>
<evidence type="ECO:0000256" key="2">
    <source>
        <dbReference type="ARBA" id="ARBA00007365"/>
    </source>
</evidence>
<dbReference type="EC" id="5.2.1.8" evidence="5"/>
<dbReference type="InterPro" id="IPR029000">
    <property type="entry name" value="Cyclophilin-like_dom_sf"/>
</dbReference>
<keyword evidence="4 5" id="KW-0413">Isomerase</keyword>
<evidence type="ECO:0000256" key="3">
    <source>
        <dbReference type="ARBA" id="ARBA00023110"/>
    </source>
</evidence>
<comment type="caution">
    <text evidence="7">The sequence shown here is derived from an EMBL/GenBank/DDBJ whole genome shotgun (WGS) entry which is preliminary data.</text>
</comment>
<keyword evidence="3 5" id="KW-0697">Rotamase</keyword>
<evidence type="ECO:0000256" key="5">
    <source>
        <dbReference type="RuleBase" id="RU363019"/>
    </source>
</evidence>
<dbReference type="InterPro" id="IPR020892">
    <property type="entry name" value="Cyclophilin-type_PPIase_CS"/>
</dbReference>
<dbReference type="OrthoDB" id="9807797at2"/>
<name>A0A4Z0WI61_9GAMM</name>
<accession>A0A4Z0WI61</accession>
<comment type="similarity">
    <text evidence="2 5">Belongs to the cyclophilin-type PPIase family.</text>
</comment>
<dbReference type="InterPro" id="IPR002130">
    <property type="entry name" value="Cyclophilin-type_PPIase_dom"/>
</dbReference>
<dbReference type="AlphaFoldDB" id="A0A4Z0WI61"/>
<dbReference type="PROSITE" id="PS50072">
    <property type="entry name" value="CSA_PPIASE_2"/>
    <property type="match status" value="1"/>
</dbReference>
<evidence type="ECO:0000256" key="1">
    <source>
        <dbReference type="ARBA" id="ARBA00002388"/>
    </source>
</evidence>
<dbReference type="RefSeq" id="WP_135481339.1">
    <property type="nucleotide sequence ID" value="NZ_SRMF01000001.1"/>
</dbReference>
<sequence>MKAIMQTSKGTITLELYADKAPETVDNFVQYAKEGFYDGLIFHRVISHFMVQGGGFDTDMNQKTPTREPIRNEANNGVDNEVGTIAMARTMDPHSATSQFFINVGSNDFLNHQNESPQGWGYAAFGRVVDGMDVVNEIKSVPTGRNGPHDDVPTEPVVIETVKVEED</sequence>
<evidence type="ECO:0000313" key="7">
    <source>
        <dbReference type="EMBL" id="TGG95567.1"/>
    </source>
</evidence>
<evidence type="ECO:0000313" key="8">
    <source>
        <dbReference type="Proteomes" id="UP000297475"/>
    </source>
</evidence>
<dbReference type="SUPFAM" id="SSF50891">
    <property type="entry name" value="Cyclophilin-like"/>
    <property type="match status" value="1"/>
</dbReference>
<dbReference type="CDD" id="cd01920">
    <property type="entry name" value="cyclophilin_EcCYP_like"/>
    <property type="match status" value="1"/>
</dbReference>
<dbReference type="Gene3D" id="2.40.100.10">
    <property type="entry name" value="Cyclophilin-like"/>
    <property type="match status" value="1"/>
</dbReference>
<dbReference type="PRINTS" id="PR00153">
    <property type="entry name" value="CSAPPISMRASE"/>
</dbReference>
<dbReference type="Proteomes" id="UP000297475">
    <property type="component" value="Unassembled WGS sequence"/>
</dbReference>
<dbReference type="Pfam" id="PF00160">
    <property type="entry name" value="Pro_isomerase"/>
    <property type="match status" value="1"/>
</dbReference>
<dbReference type="InterPro" id="IPR024936">
    <property type="entry name" value="Cyclophilin-type_PPIase"/>
</dbReference>
<dbReference type="GO" id="GO:0006457">
    <property type="term" value="P:protein folding"/>
    <property type="evidence" value="ECO:0007669"/>
    <property type="project" value="InterPro"/>
</dbReference>
<dbReference type="InterPro" id="IPR044665">
    <property type="entry name" value="E_coli_cyclophilin_A-like"/>
</dbReference>
<dbReference type="EMBL" id="SRMF01000001">
    <property type="protein sequence ID" value="TGG95567.1"/>
    <property type="molecule type" value="Genomic_DNA"/>
</dbReference>
<comment type="function">
    <text evidence="1 5">PPIases accelerate the folding of proteins. It catalyzes the cis-trans isomerization of proline imidic peptide bonds in oligopeptides.</text>
</comment>
<dbReference type="PIRSF" id="PIRSF001467">
    <property type="entry name" value="Peptidylpro_ismrse"/>
    <property type="match status" value="1"/>
</dbReference>
<dbReference type="GO" id="GO:0003755">
    <property type="term" value="F:peptidyl-prolyl cis-trans isomerase activity"/>
    <property type="evidence" value="ECO:0007669"/>
    <property type="project" value="UniProtKB-UniRule"/>
</dbReference>
<feature type="domain" description="PPIase cyclophilin-type" evidence="6">
    <location>
        <begin position="10"/>
        <end position="164"/>
    </location>
</feature>
<keyword evidence="8" id="KW-1185">Reference proteome</keyword>